<dbReference type="SUPFAM" id="SSF48371">
    <property type="entry name" value="ARM repeat"/>
    <property type="match status" value="1"/>
</dbReference>
<dbReference type="InterPro" id="IPR010314">
    <property type="entry name" value="E3_Ub_ligase_DUF913"/>
</dbReference>
<evidence type="ECO:0000259" key="2">
    <source>
        <dbReference type="Pfam" id="PF06012"/>
    </source>
</evidence>
<dbReference type="AlphaFoldDB" id="A0A3P7NQ88"/>
<proteinExistence type="predicted"/>
<reference evidence="4 5" key="1">
    <citation type="submission" date="2018-11" db="EMBL/GenBank/DDBJ databases">
        <authorList>
            <consortium name="Pathogen Informatics"/>
        </authorList>
    </citation>
    <scope>NUCLEOTIDE SEQUENCE [LARGE SCALE GENOMIC DNA]</scope>
</reference>
<evidence type="ECO:0000313" key="4">
    <source>
        <dbReference type="EMBL" id="VDN11359.1"/>
    </source>
</evidence>
<evidence type="ECO:0000259" key="3">
    <source>
        <dbReference type="Pfam" id="PF06025"/>
    </source>
</evidence>
<evidence type="ECO:0000256" key="1">
    <source>
        <dbReference type="SAM" id="MobiDB-lite"/>
    </source>
</evidence>
<sequence length="922" mass="101944">MKIDRKKIGNRCGYDQNECMLLAKHLATLSDEEFVQDLRRIKVWNYGKCELGLWADILDRLDGILENAATRVGAWTIKVDLPENEKLVEDVVTVLEFTGHLIEHSIYRCLYGSWNHILTLFGSSNMDILLAVLGLTYNFSKRSNYFSRLDAANKKMILDRLISIAETWGGSESHFDLASCCQPDHFPPTAGNIYFEYQPDVVNSPNHETNGEVAVVCPNTVPLSGPDVIIEDLKGCRESPSQIMEALLKKHPVPLPNQMALFARIRLAVYFSDPEKRLKCIRARLQAISTLCYTFEINDRLLYPSLVDELVDVLQLPDGEFMEIKACALRTMTAIFSSHRVNVNLMSILESTGMSSFHGALPTRIRKWIQALVDGSCDAAGGSVNQQYTIALLSFLYHLASFEENIGSGSGQNHATTLSTSGILDSMLQLIAWHVPRNDCLSYVTRAVRVTDQILMNAATNRQTVVNRLVDRLGYEVDLVLSNQGSPVTTGGQAPLLNTQRSGLMKSILNLLKRLCLDTDWNDAVRTSMEGNLPQILCSIYKNSVFHFTPHLALFAMETVTNYIYTYPSRISNMQDNGITCGILNALITQPLPQNRDFLVHLPSILNTLALNTRGRSALRSSGILNKYLETLVSPDYLSTMKARRVRDFHSQISYSLAPSAGQVFSTNLTASQMSNSIQELLRSHNELKPTVFQSLVEVDSAYFARTSLDSAHSCPYYLATFTKLLPKAVVSCFRKVVRLGCSQPAPILPPTESLGSSELESDGSCRSFNQSYSNHGRNLNVFSNENRPDNRMSVTSAAVIDAANPAANRTSGGVLLDEDLVMLSGSEDNGSAEDDDDNMPDVSLTASRTAVSSNTNFPTPLTRTAHIDTADSYVPENYTATTDGDTSDQKASSSSSSSSEALISPDSFQNLPEYILNLLTR</sequence>
<dbReference type="InterPro" id="IPR016024">
    <property type="entry name" value="ARM-type_fold"/>
</dbReference>
<protein>
    <recommendedName>
        <fullName evidence="6">DUF913 domain-containing protein</fullName>
    </recommendedName>
</protein>
<dbReference type="InterPro" id="IPR010309">
    <property type="entry name" value="E3_Ub_ligase_DUF908"/>
</dbReference>
<gene>
    <name evidence="4" type="ORF">DILT_LOCUS7190</name>
</gene>
<accession>A0A3P7NQ88</accession>
<dbReference type="Proteomes" id="UP000281553">
    <property type="component" value="Unassembled WGS sequence"/>
</dbReference>
<organism evidence="4 5">
    <name type="scientific">Dibothriocephalus latus</name>
    <name type="common">Fish tapeworm</name>
    <name type="synonym">Diphyllobothrium latum</name>
    <dbReference type="NCBI Taxonomy" id="60516"/>
    <lineage>
        <taxon>Eukaryota</taxon>
        <taxon>Metazoa</taxon>
        <taxon>Spiralia</taxon>
        <taxon>Lophotrochozoa</taxon>
        <taxon>Platyhelminthes</taxon>
        <taxon>Cestoda</taxon>
        <taxon>Eucestoda</taxon>
        <taxon>Diphyllobothriidea</taxon>
        <taxon>Diphyllobothriidae</taxon>
        <taxon>Dibothriocephalus</taxon>
    </lineage>
</organism>
<feature type="region of interest" description="Disordered" evidence="1">
    <location>
        <begin position="876"/>
        <end position="907"/>
    </location>
</feature>
<name>A0A3P7NQ88_DIBLA</name>
<dbReference type="OrthoDB" id="423283at2759"/>
<dbReference type="Pfam" id="PF06025">
    <property type="entry name" value="DUF913"/>
    <property type="match status" value="1"/>
</dbReference>
<dbReference type="Pfam" id="PF06012">
    <property type="entry name" value="DUF908"/>
    <property type="match status" value="1"/>
</dbReference>
<feature type="domain" description="DUF908" evidence="2">
    <location>
        <begin position="91"/>
        <end position="210"/>
    </location>
</feature>
<keyword evidence="5" id="KW-1185">Reference proteome</keyword>
<dbReference type="EMBL" id="UYRU01051278">
    <property type="protein sequence ID" value="VDN11359.1"/>
    <property type="molecule type" value="Genomic_DNA"/>
</dbReference>
<evidence type="ECO:0008006" key="6">
    <source>
        <dbReference type="Google" id="ProtNLM"/>
    </source>
</evidence>
<feature type="domain" description="DUF913" evidence="3">
    <location>
        <begin position="465"/>
        <end position="698"/>
    </location>
</feature>
<evidence type="ECO:0000313" key="5">
    <source>
        <dbReference type="Proteomes" id="UP000281553"/>
    </source>
</evidence>